<evidence type="ECO:0000256" key="6">
    <source>
        <dbReference type="ARBA" id="ARBA00023125"/>
    </source>
</evidence>
<evidence type="ECO:0000313" key="12">
    <source>
        <dbReference type="Proteomes" id="UP001392437"/>
    </source>
</evidence>
<keyword evidence="6" id="KW-0238">DNA-binding</keyword>
<reference evidence="11 12" key="1">
    <citation type="submission" date="2023-01" db="EMBL/GenBank/DDBJ databases">
        <title>Analysis of 21 Apiospora genomes using comparative genomics revels a genus with tremendous synthesis potential of carbohydrate active enzymes and secondary metabolites.</title>
        <authorList>
            <person name="Sorensen T."/>
        </authorList>
    </citation>
    <scope>NUCLEOTIDE SEQUENCE [LARGE SCALE GENOMIC DNA]</scope>
    <source>
        <strain evidence="11 12">CBS 117206</strain>
    </source>
</reference>
<feature type="compositionally biased region" description="Polar residues" evidence="10">
    <location>
        <begin position="75"/>
        <end position="95"/>
    </location>
</feature>
<keyword evidence="12" id="KW-1185">Reference proteome</keyword>
<feature type="region of interest" description="Disordered" evidence="10">
    <location>
        <begin position="1"/>
        <end position="30"/>
    </location>
</feature>
<comment type="caution">
    <text evidence="11">The sequence shown here is derived from an EMBL/GenBank/DDBJ whole genome shotgun (WGS) entry which is preliminary data.</text>
</comment>
<evidence type="ECO:0000256" key="8">
    <source>
        <dbReference type="ARBA" id="ARBA00023204"/>
    </source>
</evidence>
<dbReference type="AlphaFoldDB" id="A0AAW0R136"/>
<evidence type="ECO:0000256" key="2">
    <source>
        <dbReference type="ARBA" id="ARBA00007053"/>
    </source>
</evidence>
<dbReference type="GO" id="GO:0036297">
    <property type="term" value="P:interstrand cross-link repair"/>
    <property type="evidence" value="ECO:0007669"/>
    <property type="project" value="TreeGrafter"/>
</dbReference>
<protein>
    <recommendedName>
        <fullName evidence="3">Mitochondrial genome maintenance protein MGM101</fullName>
    </recommendedName>
</protein>
<comment type="similarity">
    <text evidence="2">Belongs to the MGM101 family.</text>
</comment>
<dbReference type="EMBL" id="JAQQWP010000004">
    <property type="protein sequence ID" value="KAK8120959.1"/>
    <property type="molecule type" value="Genomic_DNA"/>
</dbReference>
<dbReference type="PANTHER" id="PTHR31404:SF0">
    <property type="entry name" value="MITOCHONDRIAL GENOME MAINTENANCE PROTEIN MGM101"/>
    <property type="match status" value="1"/>
</dbReference>
<evidence type="ECO:0000313" key="11">
    <source>
        <dbReference type="EMBL" id="KAK8120959.1"/>
    </source>
</evidence>
<dbReference type="Pfam" id="PF06420">
    <property type="entry name" value="Mgm101p"/>
    <property type="match status" value="1"/>
</dbReference>
<keyword evidence="4" id="KW-0227">DNA damage</keyword>
<sequence>MSNEEKNKTAQSPQDDDDEPDEWDKRIFSTGCADENAKMTDCYYEKKDWRQCKKEQPQIMASRTPTCLRIASRQLGLSSRASTRSIGSFSKTRQYPASTAPRAAAATTSTASKPATSASRSTPSPASKPAATSSTASTTPSSSKIASSASPPVRDPIPAVSGVPLPDAQPTGSDGQKPIDWSSSYHGLGTSTFEPEVATVLQAPLDEDDIEVKPDGIIYLPEIKYRRVLNAAFGPGGWGLAPRGDLVVQERLVSRDYALIVHGRFVGQARGEQQYFNEDGISTAAEGCKSNALMRCCKDLGIASELWDPRFIRKFMKAHAQQIWVEHVVTKKKKQIWLRKDDDVRYPFKKTA</sequence>
<feature type="region of interest" description="Disordered" evidence="10">
    <location>
        <begin position="72"/>
        <end position="186"/>
    </location>
</feature>
<gene>
    <name evidence="11" type="ORF">PG999_005079</name>
</gene>
<name>A0AAW0R136_9PEZI</name>
<evidence type="ECO:0000256" key="9">
    <source>
        <dbReference type="ARBA" id="ARBA00023271"/>
    </source>
</evidence>
<dbReference type="GO" id="GO:0003697">
    <property type="term" value="F:single-stranded DNA binding"/>
    <property type="evidence" value="ECO:0007669"/>
    <property type="project" value="InterPro"/>
</dbReference>
<evidence type="ECO:0000256" key="5">
    <source>
        <dbReference type="ARBA" id="ARBA00022946"/>
    </source>
</evidence>
<accession>A0AAW0R136</accession>
<feature type="compositionally biased region" description="Low complexity" evidence="10">
    <location>
        <begin position="96"/>
        <end position="152"/>
    </location>
</feature>
<dbReference type="GO" id="GO:0000725">
    <property type="term" value="P:recombinational repair"/>
    <property type="evidence" value="ECO:0007669"/>
    <property type="project" value="TreeGrafter"/>
</dbReference>
<dbReference type="Proteomes" id="UP001392437">
    <property type="component" value="Unassembled WGS sequence"/>
</dbReference>
<keyword evidence="7" id="KW-0496">Mitochondrion</keyword>
<organism evidence="11 12">
    <name type="scientific">Apiospora kogelbergensis</name>
    <dbReference type="NCBI Taxonomy" id="1337665"/>
    <lineage>
        <taxon>Eukaryota</taxon>
        <taxon>Fungi</taxon>
        <taxon>Dikarya</taxon>
        <taxon>Ascomycota</taxon>
        <taxon>Pezizomycotina</taxon>
        <taxon>Sordariomycetes</taxon>
        <taxon>Xylariomycetidae</taxon>
        <taxon>Amphisphaeriales</taxon>
        <taxon>Apiosporaceae</taxon>
        <taxon>Apiospora</taxon>
    </lineage>
</organism>
<proteinExistence type="inferred from homology"/>
<evidence type="ECO:0000256" key="7">
    <source>
        <dbReference type="ARBA" id="ARBA00023128"/>
    </source>
</evidence>
<keyword evidence="9" id="KW-1135">Mitochondrion nucleoid</keyword>
<keyword evidence="5" id="KW-0809">Transit peptide</keyword>
<keyword evidence="8" id="KW-0234">DNA repair</keyword>
<evidence type="ECO:0000256" key="4">
    <source>
        <dbReference type="ARBA" id="ARBA00022763"/>
    </source>
</evidence>
<dbReference type="GO" id="GO:0000262">
    <property type="term" value="C:mitochondrial chromosome"/>
    <property type="evidence" value="ECO:0007669"/>
    <property type="project" value="InterPro"/>
</dbReference>
<evidence type="ECO:0000256" key="3">
    <source>
        <dbReference type="ARBA" id="ARBA00013628"/>
    </source>
</evidence>
<dbReference type="PANTHER" id="PTHR31404">
    <property type="entry name" value="MITOCHONDRIAL GENOME MAINTENANCE PROTEIN MGM101"/>
    <property type="match status" value="1"/>
</dbReference>
<evidence type="ECO:0000256" key="1">
    <source>
        <dbReference type="ARBA" id="ARBA00004436"/>
    </source>
</evidence>
<dbReference type="InterPro" id="IPR009446">
    <property type="entry name" value="Mgm101"/>
</dbReference>
<comment type="subcellular location">
    <subcellularLocation>
        <location evidence="1">Mitochondrion matrix</location>
        <location evidence="1">Mitochondrion nucleoid</location>
    </subcellularLocation>
</comment>
<evidence type="ECO:0000256" key="10">
    <source>
        <dbReference type="SAM" id="MobiDB-lite"/>
    </source>
</evidence>